<dbReference type="InterPro" id="IPR013087">
    <property type="entry name" value="Znf_C2H2_type"/>
</dbReference>
<gene>
    <name evidence="3" type="ORF">RDI58_023242</name>
</gene>
<dbReference type="AlphaFoldDB" id="A0AAN8TAQ0"/>
<keyword evidence="4" id="KW-1185">Reference proteome</keyword>
<organism evidence="3 4">
    <name type="scientific">Solanum bulbocastanum</name>
    <name type="common">Wild potato</name>
    <dbReference type="NCBI Taxonomy" id="147425"/>
    <lineage>
        <taxon>Eukaryota</taxon>
        <taxon>Viridiplantae</taxon>
        <taxon>Streptophyta</taxon>
        <taxon>Embryophyta</taxon>
        <taxon>Tracheophyta</taxon>
        <taxon>Spermatophyta</taxon>
        <taxon>Magnoliopsida</taxon>
        <taxon>eudicotyledons</taxon>
        <taxon>Gunneridae</taxon>
        <taxon>Pentapetalae</taxon>
        <taxon>asterids</taxon>
        <taxon>lamiids</taxon>
        <taxon>Solanales</taxon>
        <taxon>Solanaceae</taxon>
        <taxon>Solanoideae</taxon>
        <taxon>Solaneae</taxon>
        <taxon>Solanum</taxon>
    </lineage>
</organism>
<evidence type="ECO:0000259" key="2">
    <source>
        <dbReference type="PROSITE" id="PS00028"/>
    </source>
</evidence>
<evidence type="ECO:0000313" key="4">
    <source>
        <dbReference type="Proteomes" id="UP001371456"/>
    </source>
</evidence>
<dbReference type="PROSITE" id="PS00028">
    <property type="entry name" value="ZINC_FINGER_C2H2_1"/>
    <property type="match status" value="1"/>
</dbReference>
<dbReference type="EMBL" id="JBANQN010000009">
    <property type="protein sequence ID" value="KAK6781058.1"/>
    <property type="molecule type" value="Genomic_DNA"/>
</dbReference>
<proteinExistence type="predicted"/>
<evidence type="ECO:0000256" key="1">
    <source>
        <dbReference type="SAM" id="MobiDB-lite"/>
    </source>
</evidence>
<comment type="caution">
    <text evidence="3">The sequence shown here is derived from an EMBL/GenBank/DDBJ whole genome shotgun (WGS) entry which is preliminary data.</text>
</comment>
<name>A0AAN8TAQ0_SOLBU</name>
<protein>
    <recommendedName>
        <fullName evidence="2">C2H2-type domain-containing protein</fullName>
    </recommendedName>
</protein>
<accession>A0AAN8TAQ0</accession>
<feature type="domain" description="C2H2-type" evidence="2">
    <location>
        <begin position="17"/>
        <end position="38"/>
    </location>
</feature>
<evidence type="ECO:0000313" key="3">
    <source>
        <dbReference type="EMBL" id="KAK6781058.1"/>
    </source>
</evidence>
<feature type="compositionally biased region" description="Polar residues" evidence="1">
    <location>
        <begin position="75"/>
        <end position="93"/>
    </location>
</feature>
<reference evidence="3 4" key="1">
    <citation type="submission" date="2024-02" db="EMBL/GenBank/DDBJ databases">
        <title>de novo genome assembly of Solanum bulbocastanum strain 11H21.</title>
        <authorList>
            <person name="Hosaka A.J."/>
        </authorList>
    </citation>
    <scope>NUCLEOTIDE SEQUENCE [LARGE SCALE GENOMIC DNA]</scope>
    <source>
        <tissue evidence="3">Young leaves</tissue>
    </source>
</reference>
<feature type="region of interest" description="Disordered" evidence="1">
    <location>
        <begin position="63"/>
        <end position="93"/>
    </location>
</feature>
<dbReference type="Proteomes" id="UP001371456">
    <property type="component" value="Unassembled WGS sequence"/>
</dbReference>
<sequence>MNNPIFSPPSFHVLLRCPLCDGAFRTHMEFRNHVLVTHPSRHEQAIILRSHVYASIILSTENPPSAQPAAPQHETFFQGNLPSTQPANPAHASSQNVILHSPIFALNTIFSGNLPSTQPLVLQHTSSRRNNGVVILSTSSSNRNHPIRNDRTPAIDRQQMTRGNSVMPISRGRASPVNMLQMERRNRVGDSNSSLRNSNQTIVYGTRQLINQLDVPVSSNVGELVNIAEEQNDLDLNLRL</sequence>